<keyword evidence="7" id="KW-1185">Reference proteome</keyword>
<dbReference type="Proteomes" id="UP000192220">
    <property type="component" value="Unplaced"/>
</dbReference>
<dbReference type="InterPro" id="IPR001208">
    <property type="entry name" value="MCM_dom"/>
</dbReference>
<dbReference type="AlphaFoldDB" id="A0A2I4AKN3"/>
<dbReference type="InParanoid" id="A0A2I4AKN3"/>
<dbReference type="GO" id="GO:0016787">
    <property type="term" value="F:hydrolase activity"/>
    <property type="evidence" value="ECO:0007669"/>
    <property type="project" value="UniProtKB-KW"/>
</dbReference>
<organism evidence="7 8">
    <name type="scientific">Austrofundulus limnaeus</name>
    <name type="common">Annual killifish</name>
    <dbReference type="NCBI Taxonomy" id="52670"/>
    <lineage>
        <taxon>Eukaryota</taxon>
        <taxon>Metazoa</taxon>
        <taxon>Chordata</taxon>
        <taxon>Craniata</taxon>
        <taxon>Vertebrata</taxon>
        <taxon>Euteleostomi</taxon>
        <taxon>Actinopterygii</taxon>
        <taxon>Neopterygii</taxon>
        <taxon>Teleostei</taxon>
        <taxon>Neoteleostei</taxon>
        <taxon>Acanthomorphata</taxon>
        <taxon>Ovalentaria</taxon>
        <taxon>Atherinomorphae</taxon>
        <taxon>Cyprinodontiformes</taxon>
        <taxon>Rivulidae</taxon>
        <taxon>Austrofundulus</taxon>
    </lineage>
</organism>
<keyword evidence="8" id="KW-0378">Hydrolase</keyword>
<dbReference type="InterPro" id="IPR031327">
    <property type="entry name" value="MCM"/>
</dbReference>
<dbReference type="GO" id="GO:0042555">
    <property type="term" value="C:MCM complex"/>
    <property type="evidence" value="ECO:0007669"/>
    <property type="project" value="TreeGrafter"/>
</dbReference>
<keyword evidence="2" id="KW-0547">Nucleotide-binding</keyword>
<accession>A0A2I4AKN3</accession>
<feature type="non-terminal residue" evidence="8">
    <location>
        <position position="243"/>
    </location>
</feature>
<dbReference type="SUPFAM" id="SSF52540">
    <property type="entry name" value="P-loop containing nucleoside triphosphate hydrolases"/>
    <property type="match status" value="1"/>
</dbReference>
<dbReference type="Pfam" id="PF00493">
    <property type="entry name" value="MCM"/>
    <property type="match status" value="1"/>
</dbReference>
<dbReference type="InterPro" id="IPR027417">
    <property type="entry name" value="P-loop_NTPase"/>
</dbReference>
<dbReference type="GO" id="GO:0005524">
    <property type="term" value="F:ATP binding"/>
    <property type="evidence" value="ECO:0007669"/>
    <property type="project" value="UniProtKB-KW"/>
</dbReference>
<sequence>MVCKLNTRTSILAATNPKGQYDPNEPLSVNVALASPLLSRFDLVLVLQDTRNAEWDRIISAFILEDRGPPAESSALWSMDKMKAYFTLIKRLQPQVSEEAKWILTRYYQLQRQRDGRNAARTTIRMLESLSRLAEAHARLMFRETVSVEDAITAVSVMECSMQGGALLGNVNALLTSFPADPVQQYQSQCQILLEGLQLPELLQQELLRLDSLRNTSEALTSDPAAADQHLISSTQPRTLTFD</sequence>
<reference evidence="8" key="1">
    <citation type="submission" date="2025-08" db="UniProtKB">
        <authorList>
            <consortium name="RefSeq"/>
        </authorList>
    </citation>
    <scope>IDENTIFICATION</scope>
</reference>
<dbReference type="PANTHER" id="PTHR11630">
    <property type="entry name" value="DNA REPLICATION LICENSING FACTOR MCM FAMILY MEMBER"/>
    <property type="match status" value="1"/>
</dbReference>
<feature type="region of interest" description="Disordered" evidence="5">
    <location>
        <begin position="220"/>
        <end position="243"/>
    </location>
</feature>
<evidence type="ECO:0000256" key="3">
    <source>
        <dbReference type="ARBA" id="ARBA00022840"/>
    </source>
</evidence>
<gene>
    <name evidence="8" type="primary">LOC106511864</name>
</gene>
<keyword evidence="3" id="KW-0067">ATP-binding</keyword>
<feature type="domain" description="MCM C-terminal AAA(+) ATPase" evidence="6">
    <location>
        <begin position="1"/>
        <end position="63"/>
    </location>
</feature>
<dbReference type="GO" id="GO:0017116">
    <property type="term" value="F:single-stranded DNA helicase activity"/>
    <property type="evidence" value="ECO:0007669"/>
    <property type="project" value="TreeGrafter"/>
</dbReference>
<evidence type="ECO:0000256" key="4">
    <source>
        <dbReference type="ARBA" id="ARBA00023125"/>
    </source>
</evidence>
<dbReference type="InterPro" id="IPR041562">
    <property type="entry name" value="MCM_lid"/>
</dbReference>
<proteinExistence type="inferred from homology"/>
<protein>
    <submittedName>
        <fullName evidence="8">DNA helicase MCM9</fullName>
    </submittedName>
</protein>
<dbReference type="Gene3D" id="3.40.50.300">
    <property type="entry name" value="P-loop containing nucleotide triphosphate hydrolases"/>
    <property type="match status" value="1"/>
</dbReference>
<dbReference type="RefSeq" id="XP_013856047.1">
    <property type="nucleotide sequence ID" value="XM_014000593.1"/>
</dbReference>
<dbReference type="Pfam" id="PF17855">
    <property type="entry name" value="MCM_lid"/>
    <property type="match status" value="1"/>
</dbReference>
<evidence type="ECO:0000313" key="7">
    <source>
        <dbReference type="Proteomes" id="UP000192220"/>
    </source>
</evidence>
<keyword evidence="4" id="KW-0238">DNA-binding</keyword>
<dbReference type="KEGG" id="alim:106511864"/>
<evidence type="ECO:0000256" key="5">
    <source>
        <dbReference type="SAM" id="MobiDB-lite"/>
    </source>
</evidence>
<dbReference type="GeneID" id="106511864"/>
<dbReference type="STRING" id="52670.A0A2I4AKN3"/>
<evidence type="ECO:0000256" key="1">
    <source>
        <dbReference type="ARBA" id="ARBA00008010"/>
    </source>
</evidence>
<evidence type="ECO:0000256" key="2">
    <source>
        <dbReference type="ARBA" id="ARBA00022741"/>
    </source>
</evidence>
<name>A0A2I4AKN3_AUSLI</name>
<keyword evidence="8" id="KW-0347">Helicase</keyword>
<evidence type="ECO:0000313" key="8">
    <source>
        <dbReference type="RefSeq" id="XP_013856047.1"/>
    </source>
</evidence>
<dbReference type="GO" id="GO:0000724">
    <property type="term" value="P:double-strand break repair via homologous recombination"/>
    <property type="evidence" value="ECO:0007669"/>
    <property type="project" value="TreeGrafter"/>
</dbReference>
<dbReference type="GO" id="GO:0005634">
    <property type="term" value="C:nucleus"/>
    <property type="evidence" value="ECO:0007669"/>
    <property type="project" value="UniProtKB-SubCell"/>
</dbReference>
<dbReference type="PANTHER" id="PTHR11630:SF48">
    <property type="entry name" value="DNA HELICASE MCM9"/>
    <property type="match status" value="1"/>
</dbReference>
<dbReference type="GO" id="GO:0003697">
    <property type="term" value="F:single-stranded DNA binding"/>
    <property type="evidence" value="ECO:0007669"/>
    <property type="project" value="TreeGrafter"/>
</dbReference>
<dbReference type="PROSITE" id="PS50051">
    <property type="entry name" value="MCM_2"/>
    <property type="match status" value="1"/>
</dbReference>
<evidence type="ECO:0000259" key="6">
    <source>
        <dbReference type="PROSITE" id="PS50051"/>
    </source>
</evidence>
<dbReference type="OrthoDB" id="271325at2759"/>
<comment type="similarity">
    <text evidence="1">Belongs to the MCM family.</text>
</comment>
<feature type="compositionally biased region" description="Polar residues" evidence="5">
    <location>
        <begin position="231"/>
        <end position="243"/>
    </location>
</feature>